<dbReference type="Proteomes" id="UP000007029">
    <property type="component" value="Chromosome"/>
</dbReference>
<organism evidence="1 2">
    <name type="scientific">Roseobacter denitrificans (strain ATCC 33942 / OCh 114)</name>
    <name type="common">Erythrobacter sp. (strain OCh 114)</name>
    <name type="synonym">Roseobacter denitrificans</name>
    <dbReference type="NCBI Taxonomy" id="375451"/>
    <lineage>
        <taxon>Bacteria</taxon>
        <taxon>Pseudomonadati</taxon>
        <taxon>Pseudomonadota</taxon>
        <taxon>Alphaproteobacteria</taxon>
        <taxon>Rhodobacterales</taxon>
        <taxon>Roseobacteraceae</taxon>
        <taxon>Roseobacter</taxon>
    </lineage>
</organism>
<evidence type="ECO:0000313" key="2">
    <source>
        <dbReference type="Proteomes" id="UP000007029"/>
    </source>
</evidence>
<protein>
    <submittedName>
        <fullName evidence="1">Uncharacterized protein</fullName>
    </submittedName>
</protein>
<dbReference type="EMBL" id="CP000362">
    <property type="protein sequence ID" value="ABG33158.1"/>
    <property type="molecule type" value="Genomic_DNA"/>
</dbReference>
<keyword evidence="2" id="KW-1185">Reference proteome</keyword>
<sequence>MAHLMFAVLRGTDLRIAHRFLPLIKGRGREHVMHGSSVMRKT</sequence>
<evidence type="ECO:0000313" key="1">
    <source>
        <dbReference type="EMBL" id="ABG33158.1"/>
    </source>
</evidence>
<reference evidence="1 2" key="1">
    <citation type="journal article" date="2007" name="J. Bacteriol.">
        <title>The complete genome sequence of Roseobacter denitrificans reveals a mixotrophic rather than photosynthetic metabolism.</title>
        <authorList>
            <person name="Swingley W.D."/>
            <person name="Sadekar S."/>
            <person name="Mastrian S.D."/>
            <person name="Matthies H.J."/>
            <person name="Hao J."/>
            <person name="Ramos H."/>
            <person name="Acharya C.R."/>
            <person name="Conrad A.L."/>
            <person name="Taylor H.L."/>
            <person name="Dejesa L.C."/>
            <person name="Shah M.K."/>
            <person name="O'huallachain M.E."/>
            <person name="Lince M.T."/>
            <person name="Blankenship R.E."/>
            <person name="Beatty J.T."/>
            <person name="Touchman J.W."/>
        </authorList>
    </citation>
    <scope>NUCLEOTIDE SEQUENCE [LARGE SCALE GENOMIC DNA]</scope>
    <source>
        <strain evidence="2">ATCC 33942 / OCh 114</strain>
    </source>
</reference>
<dbReference type="KEGG" id="rde:RD1_3685"/>
<accession>Q162D5</accession>
<gene>
    <name evidence="1" type="ordered locus">RD1_3685</name>
</gene>
<proteinExistence type="predicted"/>
<name>Q162D5_ROSDO</name>
<dbReference type="AlphaFoldDB" id="Q162D5"/>
<dbReference type="HOGENOM" id="CLU_3257205_0_0_5"/>